<dbReference type="EMBL" id="BAABLP010000004">
    <property type="protein sequence ID" value="GAA4748917.1"/>
    <property type="molecule type" value="Genomic_DNA"/>
</dbReference>
<sequence>MRIRARVAAPRGVPVPATLELYVVQLEVKLFAVQIRSVMRVVITGMGAVSPLGDDVEALWSGMLAGRSGVRDFSSDGERFASLPIPIAAPAVVDVDEKLGRVAAQRLDRSQRLALIAAAEAWADAGTPEVDGDRFAVVVGTGIGGLETLLGQDDVLEASGARRVSPRAVPMLMPNGAAAQVSIAYGAGAGVYTTAAACASGAEAIADAARLLATGEADIVFAGGVEASIAPLTLAAFAQAQAAAKPDGGPVDALSRPFDAARRGFVLGEGAGMLVLETEEHAQRRGARVHAVLAGWSVTSDAFHITAPQPEGRGQVRAIRNALKMAGLAPEDIDHVNAHATGTTVGDTTEAAAIAESLGTTASVTAPKGAIGHLLGAAGAVEAILAIRTMTAGLVPPTRNLDELDPAVPLDVVRGAPREQEVRAALSDSFGFGGQNTSLIFTRP</sequence>
<evidence type="ECO:0000256" key="2">
    <source>
        <dbReference type="ARBA" id="ARBA00022679"/>
    </source>
</evidence>
<dbReference type="Gene3D" id="3.40.47.10">
    <property type="match status" value="2"/>
</dbReference>
<accession>A0ABP8Z7S4</accession>
<evidence type="ECO:0000256" key="1">
    <source>
        <dbReference type="ARBA" id="ARBA00008467"/>
    </source>
</evidence>
<evidence type="ECO:0000259" key="4">
    <source>
        <dbReference type="PROSITE" id="PS52004"/>
    </source>
</evidence>
<dbReference type="InterPro" id="IPR014030">
    <property type="entry name" value="Ketoacyl_synth_N"/>
</dbReference>
<organism evidence="5 6">
    <name type="scientific">Amnibacterium soli</name>
    <dbReference type="NCBI Taxonomy" id="1282736"/>
    <lineage>
        <taxon>Bacteria</taxon>
        <taxon>Bacillati</taxon>
        <taxon>Actinomycetota</taxon>
        <taxon>Actinomycetes</taxon>
        <taxon>Micrococcales</taxon>
        <taxon>Microbacteriaceae</taxon>
        <taxon>Amnibacterium</taxon>
    </lineage>
</organism>
<dbReference type="NCBIfam" id="NF005589">
    <property type="entry name" value="PRK07314.1"/>
    <property type="match status" value="1"/>
</dbReference>
<keyword evidence="2 3" id="KW-0808">Transferase</keyword>
<dbReference type="PROSITE" id="PS52004">
    <property type="entry name" value="KS3_2"/>
    <property type="match status" value="1"/>
</dbReference>
<dbReference type="Pfam" id="PF02801">
    <property type="entry name" value="Ketoacyl-synt_C"/>
    <property type="match status" value="1"/>
</dbReference>
<dbReference type="Proteomes" id="UP001500121">
    <property type="component" value="Unassembled WGS sequence"/>
</dbReference>
<dbReference type="PANTHER" id="PTHR11712">
    <property type="entry name" value="POLYKETIDE SYNTHASE-RELATED"/>
    <property type="match status" value="1"/>
</dbReference>
<dbReference type="InterPro" id="IPR016039">
    <property type="entry name" value="Thiolase-like"/>
</dbReference>
<feature type="domain" description="Ketosynthase family 3 (KS3)" evidence="4">
    <location>
        <begin position="38"/>
        <end position="443"/>
    </location>
</feature>
<dbReference type="SMART" id="SM00825">
    <property type="entry name" value="PKS_KS"/>
    <property type="match status" value="1"/>
</dbReference>
<name>A0ABP8Z7S4_9MICO</name>
<dbReference type="InterPro" id="IPR020841">
    <property type="entry name" value="PKS_Beta-ketoAc_synthase_dom"/>
</dbReference>
<reference evidence="6" key="1">
    <citation type="journal article" date="2019" name="Int. J. Syst. Evol. Microbiol.">
        <title>The Global Catalogue of Microorganisms (GCM) 10K type strain sequencing project: providing services to taxonomists for standard genome sequencing and annotation.</title>
        <authorList>
            <consortium name="The Broad Institute Genomics Platform"/>
            <consortium name="The Broad Institute Genome Sequencing Center for Infectious Disease"/>
            <person name="Wu L."/>
            <person name="Ma J."/>
        </authorList>
    </citation>
    <scope>NUCLEOTIDE SEQUENCE [LARGE SCALE GENOMIC DNA]</scope>
    <source>
        <strain evidence="6">JCM 19015</strain>
    </source>
</reference>
<comment type="similarity">
    <text evidence="1 3">Belongs to the thiolase-like superfamily. Beta-ketoacyl-ACP synthases family.</text>
</comment>
<dbReference type="PANTHER" id="PTHR11712:SF336">
    <property type="entry name" value="3-OXOACYL-[ACYL-CARRIER-PROTEIN] SYNTHASE, MITOCHONDRIAL"/>
    <property type="match status" value="1"/>
</dbReference>
<comment type="caution">
    <text evidence="5">The sequence shown here is derived from an EMBL/GenBank/DDBJ whole genome shotgun (WGS) entry which is preliminary data.</text>
</comment>
<evidence type="ECO:0000256" key="3">
    <source>
        <dbReference type="RuleBase" id="RU003694"/>
    </source>
</evidence>
<protein>
    <submittedName>
        <fullName evidence="5">Beta-ketoacyl-[acyl-carrier-protein] synthase family protein</fullName>
    </submittedName>
</protein>
<gene>
    <name evidence="5" type="ORF">GCM10025783_21340</name>
</gene>
<dbReference type="CDD" id="cd00834">
    <property type="entry name" value="KAS_I_II"/>
    <property type="match status" value="1"/>
</dbReference>
<evidence type="ECO:0000313" key="5">
    <source>
        <dbReference type="EMBL" id="GAA4748917.1"/>
    </source>
</evidence>
<keyword evidence="6" id="KW-1185">Reference proteome</keyword>
<proteinExistence type="inferred from homology"/>
<dbReference type="Pfam" id="PF00109">
    <property type="entry name" value="ketoacyl-synt"/>
    <property type="match status" value="1"/>
</dbReference>
<evidence type="ECO:0000313" key="6">
    <source>
        <dbReference type="Proteomes" id="UP001500121"/>
    </source>
</evidence>
<dbReference type="SUPFAM" id="SSF53901">
    <property type="entry name" value="Thiolase-like"/>
    <property type="match status" value="2"/>
</dbReference>
<dbReference type="InterPro" id="IPR014031">
    <property type="entry name" value="Ketoacyl_synth_C"/>
</dbReference>
<dbReference type="InterPro" id="IPR000794">
    <property type="entry name" value="Beta-ketoacyl_synthase"/>
</dbReference>